<evidence type="ECO:0000256" key="1">
    <source>
        <dbReference type="ARBA" id="ARBA00004496"/>
    </source>
</evidence>
<gene>
    <name evidence="10" type="ORF">HELGO_WM14505</name>
</gene>
<evidence type="ECO:0000256" key="3">
    <source>
        <dbReference type="ARBA" id="ARBA00022490"/>
    </source>
</evidence>
<proteinExistence type="inferred from homology"/>
<organism evidence="10">
    <name type="scientific">uncultured Sulfurovum sp</name>
    <dbReference type="NCBI Taxonomy" id="269237"/>
    <lineage>
        <taxon>Bacteria</taxon>
        <taxon>Pseudomonadati</taxon>
        <taxon>Campylobacterota</taxon>
        <taxon>Epsilonproteobacteria</taxon>
        <taxon>Campylobacterales</taxon>
        <taxon>Sulfurovaceae</taxon>
        <taxon>Sulfurovum</taxon>
        <taxon>environmental samples</taxon>
    </lineage>
</organism>
<dbReference type="SUPFAM" id="SSF54534">
    <property type="entry name" value="FKBP-like"/>
    <property type="match status" value="1"/>
</dbReference>
<dbReference type="InterPro" id="IPR000297">
    <property type="entry name" value="PPIase_PpiC"/>
</dbReference>
<name>A0A6S6SWW7_9BACT</name>
<evidence type="ECO:0000256" key="6">
    <source>
        <dbReference type="ARBA" id="ARBA00043072"/>
    </source>
</evidence>
<dbReference type="InterPro" id="IPR052204">
    <property type="entry name" value="PpiC/parvulin_rotamase"/>
</dbReference>
<comment type="function">
    <text evidence="7">PPIases accelerate the folding of proteins. It prefers amino acid residues with hydrophobic side chains like leucine and phenylalanine in the P1 position of the peptides substrates.</text>
</comment>
<dbReference type="InterPro" id="IPR023058">
    <property type="entry name" value="PPIase_PpiC_CS"/>
</dbReference>
<reference evidence="10" key="1">
    <citation type="submission" date="2020-01" db="EMBL/GenBank/DDBJ databases">
        <authorList>
            <person name="Meier V. D."/>
            <person name="Meier V D."/>
        </authorList>
    </citation>
    <scope>NUCLEOTIDE SEQUENCE</scope>
    <source>
        <strain evidence="10">HLG_WM_MAG_05</strain>
    </source>
</reference>
<dbReference type="PANTHER" id="PTHR43629">
    <property type="entry name" value="PEPTIDYL-PROLYL CIS-TRANS ISOMERASE"/>
    <property type="match status" value="1"/>
</dbReference>
<evidence type="ECO:0000256" key="8">
    <source>
        <dbReference type="PROSITE-ProRule" id="PRU00278"/>
    </source>
</evidence>
<dbReference type="PANTHER" id="PTHR43629:SF2">
    <property type="entry name" value="RHODANESE-LIKE_PPIC DOMAIN-CONTAINING PROTEIN 12, CHLOROPLASTIC"/>
    <property type="match status" value="1"/>
</dbReference>
<evidence type="ECO:0000259" key="9">
    <source>
        <dbReference type="PROSITE" id="PS50198"/>
    </source>
</evidence>
<dbReference type="GO" id="GO:0003755">
    <property type="term" value="F:peptidyl-prolyl cis-trans isomerase activity"/>
    <property type="evidence" value="ECO:0007669"/>
    <property type="project" value="UniProtKB-KW"/>
</dbReference>
<dbReference type="EMBL" id="CACVAU010000035">
    <property type="protein sequence ID" value="CAA6810614.1"/>
    <property type="molecule type" value="Genomic_DNA"/>
</dbReference>
<dbReference type="InterPro" id="IPR046357">
    <property type="entry name" value="PPIase_dom_sf"/>
</dbReference>
<sequence>MAAAAKHILVETEEECQALKDQITSGAMTFESAAKDKSKCPSGAQGGDLGIFDQGQMVPEFDKVIFNDELKVVHGPVQTQFGYHLIFITNRDG</sequence>
<dbReference type="PROSITE" id="PS01096">
    <property type="entry name" value="PPIC_PPIASE_1"/>
    <property type="match status" value="1"/>
</dbReference>
<protein>
    <recommendedName>
        <fullName evidence="4">Peptidyl-prolyl cis-trans isomerase C</fullName>
    </recommendedName>
    <alternativeName>
        <fullName evidence="6">Parvulin</fullName>
    </alternativeName>
    <alternativeName>
        <fullName evidence="5">Rotamase C</fullName>
    </alternativeName>
</protein>
<evidence type="ECO:0000256" key="2">
    <source>
        <dbReference type="ARBA" id="ARBA00007656"/>
    </source>
</evidence>
<dbReference type="Pfam" id="PF00639">
    <property type="entry name" value="Rotamase"/>
    <property type="match status" value="1"/>
</dbReference>
<evidence type="ECO:0000256" key="7">
    <source>
        <dbReference type="ARBA" id="ARBA00046231"/>
    </source>
</evidence>
<evidence type="ECO:0000256" key="5">
    <source>
        <dbReference type="ARBA" id="ARBA00041926"/>
    </source>
</evidence>
<feature type="domain" description="PpiC" evidence="9">
    <location>
        <begin position="1"/>
        <end position="90"/>
    </location>
</feature>
<keyword evidence="8 10" id="KW-0413">Isomerase</keyword>
<keyword evidence="3" id="KW-0963">Cytoplasm</keyword>
<comment type="subcellular location">
    <subcellularLocation>
        <location evidence="1">Cytoplasm</location>
    </subcellularLocation>
</comment>
<dbReference type="AlphaFoldDB" id="A0A6S6SWW7"/>
<accession>A0A6S6SWW7</accession>
<keyword evidence="8" id="KW-0697">Rotamase</keyword>
<comment type="similarity">
    <text evidence="2">Belongs to the PpiC/parvulin rotamase family.</text>
</comment>
<evidence type="ECO:0000256" key="4">
    <source>
        <dbReference type="ARBA" id="ARBA00040926"/>
    </source>
</evidence>
<evidence type="ECO:0000313" key="10">
    <source>
        <dbReference type="EMBL" id="CAA6810614.1"/>
    </source>
</evidence>
<dbReference type="GO" id="GO:0005737">
    <property type="term" value="C:cytoplasm"/>
    <property type="evidence" value="ECO:0007669"/>
    <property type="project" value="UniProtKB-SubCell"/>
</dbReference>
<dbReference type="PROSITE" id="PS50198">
    <property type="entry name" value="PPIC_PPIASE_2"/>
    <property type="match status" value="1"/>
</dbReference>
<dbReference type="Gene3D" id="3.10.50.40">
    <property type="match status" value="1"/>
</dbReference>